<evidence type="ECO:0000256" key="2">
    <source>
        <dbReference type="SAM" id="MobiDB-lite"/>
    </source>
</evidence>
<evidence type="ECO:0000313" key="3">
    <source>
        <dbReference type="EMBL" id="KAG5277356.1"/>
    </source>
</evidence>
<keyword evidence="4" id="KW-1185">Reference proteome</keyword>
<reference evidence="3" key="1">
    <citation type="submission" date="2020-10" db="EMBL/GenBank/DDBJ databases">
        <title>Chromosome-scale genome assembly of the Allis shad, Alosa alosa.</title>
        <authorList>
            <person name="Margot Z."/>
            <person name="Christophe K."/>
            <person name="Cabau C."/>
            <person name="Louis A."/>
            <person name="Berthelot C."/>
            <person name="Parey E."/>
            <person name="Roest Crollius H."/>
            <person name="Montfort J."/>
            <person name="Robinson-Rechavi M."/>
            <person name="Bucao C."/>
            <person name="Bouchez O."/>
            <person name="Gislard M."/>
            <person name="Lluch J."/>
            <person name="Milhes M."/>
            <person name="Lampietro C."/>
            <person name="Lopez Roques C."/>
            <person name="Donnadieu C."/>
            <person name="Braasch I."/>
            <person name="Desvignes T."/>
            <person name="Postlethwait J."/>
            <person name="Bobe J."/>
            <person name="Guiguen Y."/>
        </authorList>
    </citation>
    <scope>NUCLEOTIDE SEQUENCE</scope>
    <source>
        <strain evidence="3">M-15738</strain>
        <tissue evidence="3">Blood</tissue>
    </source>
</reference>
<evidence type="ECO:0000313" key="4">
    <source>
        <dbReference type="Proteomes" id="UP000823561"/>
    </source>
</evidence>
<dbReference type="InterPro" id="IPR040046">
    <property type="entry name" value="FAM228"/>
</dbReference>
<dbReference type="Proteomes" id="UP000823561">
    <property type="component" value="Chromosome 8"/>
</dbReference>
<gene>
    <name evidence="3" type="ORF">AALO_G00116590</name>
</gene>
<dbReference type="AlphaFoldDB" id="A0AAV6GUW0"/>
<protein>
    <submittedName>
        <fullName evidence="3">Uncharacterized protein</fullName>
    </submittedName>
</protein>
<dbReference type="PANTHER" id="PTHR28584">
    <property type="entry name" value="FAMILY WITH SEQUENCE SIMILARITY 228 MEMBER A"/>
    <property type="match status" value="1"/>
</dbReference>
<dbReference type="EMBL" id="JADWDJ010000008">
    <property type="protein sequence ID" value="KAG5277356.1"/>
    <property type="molecule type" value="Genomic_DNA"/>
</dbReference>
<comment type="caution">
    <text evidence="3">The sequence shown here is derived from an EMBL/GenBank/DDBJ whole genome shotgun (WGS) entry which is preliminary data.</text>
</comment>
<organism evidence="3 4">
    <name type="scientific">Alosa alosa</name>
    <name type="common">allis shad</name>
    <dbReference type="NCBI Taxonomy" id="278164"/>
    <lineage>
        <taxon>Eukaryota</taxon>
        <taxon>Metazoa</taxon>
        <taxon>Chordata</taxon>
        <taxon>Craniata</taxon>
        <taxon>Vertebrata</taxon>
        <taxon>Euteleostomi</taxon>
        <taxon>Actinopterygii</taxon>
        <taxon>Neopterygii</taxon>
        <taxon>Teleostei</taxon>
        <taxon>Clupei</taxon>
        <taxon>Clupeiformes</taxon>
        <taxon>Clupeoidei</taxon>
        <taxon>Clupeidae</taxon>
        <taxon>Alosa</taxon>
    </lineage>
</organism>
<sequence>MPLKENMGVITVHKRVTPACLIRSKSPVSINREPLPSASDGRPVLYLKGKPLNKATDKSCWAGQTTWISYNSLRKQLEAEQQDLKAIAQPLLDTENTFVKRDVEQMLCRQQTQDQCRRELLYKCWSEEVWTPIQRGVEQHMAQVAGQGTQRLRSMLLHYIHHCNAKGYVFLDTYDPQEYNPFLLNTIHPYTSKVTTPALKDPLFIQSRDRIKEKRVVLRCQTGQVYTRKQVEEILRRSLHSSPRCRSHDPRLQAPPLGMPPERDVPPWRPNSRGKNLLYGTSEDARCYERQCWSTTRH</sequence>
<dbReference type="PANTHER" id="PTHR28584:SF1">
    <property type="entry name" value="PROTEIN FAM228B"/>
    <property type="match status" value="1"/>
</dbReference>
<proteinExistence type="inferred from homology"/>
<comment type="similarity">
    <text evidence="1">Belongs to the FAM228 family.</text>
</comment>
<feature type="region of interest" description="Disordered" evidence="2">
    <location>
        <begin position="239"/>
        <end position="276"/>
    </location>
</feature>
<evidence type="ECO:0000256" key="1">
    <source>
        <dbReference type="ARBA" id="ARBA00007753"/>
    </source>
</evidence>
<accession>A0AAV6GUW0</accession>
<name>A0AAV6GUW0_9TELE</name>